<reference evidence="1" key="1">
    <citation type="journal article" date="2014" name="Front. Microbiol.">
        <title>High frequency of phylogenetically diverse reductive dehalogenase-homologous genes in deep subseafloor sedimentary metagenomes.</title>
        <authorList>
            <person name="Kawai M."/>
            <person name="Futagami T."/>
            <person name="Toyoda A."/>
            <person name="Takaki Y."/>
            <person name="Nishi S."/>
            <person name="Hori S."/>
            <person name="Arai W."/>
            <person name="Tsubouchi T."/>
            <person name="Morono Y."/>
            <person name="Uchiyama I."/>
            <person name="Ito T."/>
            <person name="Fujiyama A."/>
            <person name="Inagaki F."/>
            <person name="Takami H."/>
        </authorList>
    </citation>
    <scope>NUCLEOTIDE SEQUENCE</scope>
    <source>
        <strain evidence="1">Expedition CK06-06</strain>
    </source>
</reference>
<protein>
    <submittedName>
        <fullName evidence="1">Uncharacterized protein</fullName>
    </submittedName>
</protein>
<organism evidence="1">
    <name type="scientific">marine sediment metagenome</name>
    <dbReference type="NCBI Taxonomy" id="412755"/>
    <lineage>
        <taxon>unclassified sequences</taxon>
        <taxon>metagenomes</taxon>
        <taxon>ecological metagenomes</taxon>
    </lineage>
</organism>
<proteinExistence type="predicted"/>
<accession>X1NPX4</accession>
<dbReference type="EMBL" id="BARV01021180">
    <property type="protein sequence ID" value="GAI20729.1"/>
    <property type="molecule type" value="Genomic_DNA"/>
</dbReference>
<gene>
    <name evidence="1" type="ORF">S06H3_35150</name>
</gene>
<comment type="caution">
    <text evidence="1">The sequence shown here is derived from an EMBL/GenBank/DDBJ whole genome shotgun (WGS) entry which is preliminary data.</text>
</comment>
<feature type="non-terminal residue" evidence="1">
    <location>
        <position position="232"/>
    </location>
</feature>
<name>X1NPX4_9ZZZZ</name>
<dbReference type="AlphaFoldDB" id="X1NPX4"/>
<evidence type="ECO:0000313" key="1">
    <source>
        <dbReference type="EMBL" id="GAI20729.1"/>
    </source>
</evidence>
<sequence length="232" mass="26652">MVTEKELIEQIKNAVLAVFNNTGFIKIIKIKENTVSGMLQQLSDLSIEVQTNDRSKYALVFEVKTAGQPRFARIAINQLKELVPKNTNYYGVFASIFISKETRKICQENNIGFIDIAGNCFFNFDNVYLSIEGKPNPFPNNRPLKTLFYPKSSRASRVLLCNSKKAWFVKDLSNEADISLGQASLVKNKLLEEELIEELKVDDQKKFKLIKPEKLLDEWVKNYSYNKNIIKN</sequence>